<dbReference type="Proteomes" id="UP000249499">
    <property type="component" value="Plasmid pRt1078"/>
</dbReference>
<proteinExistence type="predicted"/>
<feature type="compositionally biased region" description="Basic and acidic residues" evidence="1">
    <location>
        <begin position="12"/>
        <end position="22"/>
    </location>
</feature>
<reference evidence="2 3" key="1">
    <citation type="journal article" date="2018" name="Sci. Rep.">
        <title>Rhizobium tumorigenes sp. nov., a novel plant tumorigenic bacterium isolated from cane gall tumors on thornless blackberry.</title>
        <authorList>
            <person name="Kuzmanovi N."/>
            <person name="Smalla K."/>
            <person name="Gronow S."/>
            <person name="PuBawska J."/>
        </authorList>
    </citation>
    <scope>NUCLEOTIDE SEQUENCE [LARGE SCALE GENOMIC DNA]</scope>
    <source>
        <strain evidence="2 3">1078</strain>
    </source>
</reference>
<accession>A0AAF1KTV3</accession>
<feature type="compositionally biased region" description="Polar residues" evidence="1">
    <location>
        <begin position="1"/>
        <end position="11"/>
    </location>
</feature>
<keyword evidence="3" id="KW-1185">Reference proteome</keyword>
<gene>
    <name evidence="2" type="ORF">PR017_21135</name>
</gene>
<evidence type="ECO:0000313" key="2">
    <source>
        <dbReference type="EMBL" id="WFR97690.1"/>
    </source>
</evidence>
<protein>
    <submittedName>
        <fullName evidence="2">Uncharacterized protein</fullName>
    </submittedName>
</protein>
<name>A0AAF1KTV3_9HYPH</name>
<dbReference type="EMBL" id="CP117256">
    <property type="protein sequence ID" value="WFR97690.1"/>
    <property type="molecule type" value="Genomic_DNA"/>
</dbReference>
<sequence length="185" mass="20332">MKSCNQACDSKNSNERRQHQDTDESGCAEIASNCTAQVGHEKTDQADQAAEVDMCGCGCASGLHDKDCEAKSRHKEHSQDIRQTGKRTRTMTAAKEAARATPLPIENTVKTVNIVNAAKFILVLPMPVTNLAANTHDSTADKLVSPNCVWKPIVRFSHWVRDSIIAPKMQNQRNFSRSPPACDQN</sequence>
<feature type="region of interest" description="Disordered" evidence="1">
    <location>
        <begin position="70"/>
        <end position="90"/>
    </location>
</feature>
<reference evidence="3" key="2">
    <citation type="journal article" date="2023" name="MicrobiologyOpen">
        <title>Genomics of the tumorigenes clade of the family Rhizobiaceae and description of Rhizobium rhododendri sp. nov.</title>
        <authorList>
            <person name="Kuzmanovic N."/>
            <person name="diCenzo G.C."/>
            <person name="Bunk B."/>
            <person name="Sproeer C."/>
            <person name="Fruehling A."/>
            <person name="Neumann-Schaal M."/>
            <person name="Overmann J."/>
            <person name="Smalla K."/>
        </authorList>
    </citation>
    <scope>NUCLEOTIDE SEQUENCE [LARGE SCALE GENOMIC DNA]</scope>
    <source>
        <strain evidence="3">1078</strain>
        <plasmid evidence="3">pRt1078</plasmid>
    </source>
</reference>
<organism evidence="2 3">
    <name type="scientific">Rhizobium tumorigenes</name>
    <dbReference type="NCBI Taxonomy" id="2041385"/>
    <lineage>
        <taxon>Bacteria</taxon>
        <taxon>Pseudomonadati</taxon>
        <taxon>Pseudomonadota</taxon>
        <taxon>Alphaproteobacteria</taxon>
        <taxon>Hyphomicrobiales</taxon>
        <taxon>Rhizobiaceae</taxon>
        <taxon>Rhizobium/Agrobacterium group</taxon>
        <taxon>Rhizobium</taxon>
    </lineage>
</organism>
<dbReference type="AlphaFoldDB" id="A0AAF1KTV3"/>
<keyword evidence="2" id="KW-0614">Plasmid</keyword>
<evidence type="ECO:0000313" key="3">
    <source>
        <dbReference type="Proteomes" id="UP000249499"/>
    </source>
</evidence>
<feature type="region of interest" description="Disordered" evidence="1">
    <location>
        <begin position="1"/>
        <end position="24"/>
    </location>
</feature>
<evidence type="ECO:0000256" key="1">
    <source>
        <dbReference type="SAM" id="MobiDB-lite"/>
    </source>
</evidence>
<geneLocation type="plasmid" evidence="2 3">
    <name>pRt1078</name>
</geneLocation>
<dbReference type="RefSeq" id="WP_133255542.1">
    <property type="nucleotide sequence ID" value="NZ_CP117256.1"/>
</dbReference>
<dbReference type="KEGG" id="rtu:PR017_21135"/>